<dbReference type="EC" id="2.4.-.-" evidence="3"/>
<evidence type="ECO:0000259" key="2">
    <source>
        <dbReference type="Pfam" id="PF13579"/>
    </source>
</evidence>
<dbReference type="GO" id="GO:0016757">
    <property type="term" value="F:glycosyltransferase activity"/>
    <property type="evidence" value="ECO:0007669"/>
    <property type="project" value="UniProtKB-KW"/>
</dbReference>
<dbReference type="PANTHER" id="PTHR12526:SF630">
    <property type="entry name" value="GLYCOSYLTRANSFERASE"/>
    <property type="match status" value="1"/>
</dbReference>
<dbReference type="SUPFAM" id="SSF53756">
    <property type="entry name" value="UDP-Glycosyltransferase/glycogen phosphorylase"/>
    <property type="match status" value="1"/>
</dbReference>
<protein>
    <submittedName>
        <fullName evidence="3">Glycosyltransferase</fullName>
        <ecNumber evidence="3">2.4.-.-</ecNumber>
    </submittedName>
</protein>
<dbReference type="Pfam" id="PF13579">
    <property type="entry name" value="Glyco_trans_4_4"/>
    <property type="match status" value="1"/>
</dbReference>
<sequence>MHKKLHIARVSTVPFFVLTQLKSQIDAFASHGMRVTVITSAEDFPGQMSQIQHAGYIAVNISRNISLARDIVSLIKLFRLFRSRKFDVVHSTTPKAGLLCAIASRVAGVPIRLHTFTGQPWATMSGVKKNILKSCDKVIGALSTHCYADSSTQKNFLVENSIIKKDRLSVLGHGSLAGVDLTRFNKAKYSCEFISQLRSTLGIPLNGKVILFVGRITPEKGIQELMDAFVRVAATDHLIHLLLVGPVEEKGGEIIDAFTNDSAWTRVHQVGFTNEPEKFMASADLLCLPSYREGFGTVVIEAAAMGIPTVGTSIYGLSDAVVEGVTGLLVPPQDADALARALARLLDDSTLLREFGKRANMRAVEEFDSVKMSSLMLNEYERFCR</sequence>
<dbReference type="InterPro" id="IPR028098">
    <property type="entry name" value="Glyco_trans_4-like_N"/>
</dbReference>
<reference evidence="3 4" key="1">
    <citation type="journal article" date="2022" name="Int. J. Syst. Evol. Microbiol.">
        <title>Pseudomonas petroselini sp. nov., a pathogen causing bacterial rot of parsley in Japan.</title>
        <authorList>
            <person name="Sawada H."/>
            <person name="Fujikawa T."/>
            <person name="Osada S."/>
            <person name="Satou M."/>
        </authorList>
    </citation>
    <scope>NUCLEOTIDE SEQUENCE [LARGE SCALE GENOMIC DNA]</scope>
    <source>
        <strain evidence="3 4">MAFF 311096</strain>
    </source>
</reference>
<comment type="caution">
    <text evidence="3">The sequence shown here is derived from an EMBL/GenBank/DDBJ whole genome shotgun (WGS) entry which is preliminary data.</text>
</comment>
<dbReference type="Proteomes" id="UP001154922">
    <property type="component" value="Unassembled WGS sequence"/>
</dbReference>
<keyword evidence="3" id="KW-0808">Transferase</keyword>
<name>A0ABS8QXB8_9PSED</name>
<feature type="domain" description="Glycosyl transferase family 1" evidence="1">
    <location>
        <begin position="197"/>
        <end position="359"/>
    </location>
</feature>
<organism evidence="3 4">
    <name type="scientific">Pseudomonas petroselini</name>
    <dbReference type="NCBI Taxonomy" id="2899822"/>
    <lineage>
        <taxon>Bacteria</taxon>
        <taxon>Pseudomonadati</taxon>
        <taxon>Pseudomonadota</taxon>
        <taxon>Gammaproteobacteria</taxon>
        <taxon>Pseudomonadales</taxon>
        <taxon>Pseudomonadaceae</taxon>
        <taxon>Pseudomonas</taxon>
    </lineage>
</organism>
<dbReference type="InterPro" id="IPR001296">
    <property type="entry name" value="Glyco_trans_1"/>
</dbReference>
<reference evidence="3 4" key="2">
    <citation type="journal article" date="2023" name="Plant Pathol.">
        <title>Dismantling and reorganizing Pseudomonas marginalis sensu#lato.</title>
        <authorList>
            <person name="Sawada H."/>
            <person name="Fujikawa T."/>
            <person name="Satou M."/>
        </authorList>
    </citation>
    <scope>NUCLEOTIDE SEQUENCE [LARGE SCALE GENOMIC DNA]</scope>
    <source>
        <strain evidence="3 4">MAFF 311096</strain>
    </source>
</reference>
<keyword evidence="4" id="KW-1185">Reference proteome</keyword>
<dbReference type="PANTHER" id="PTHR12526">
    <property type="entry name" value="GLYCOSYLTRANSFERASE"/>
    <property type="match status" value="1"/>
</dbReference>
<evidence type="ECO:0000313" key="3">
    <source>
        <dbReference type="EMBL" id="MCD7040370.1"/>
    </source>
</evidence>
<dbReference type="Gene3D" id="3.40.50.2000">
    <property type="entry name" value="Glycogen Phosphorylase B"/>
    <property type="match status" value="2"/>
</dbReference>
<dbReference type="Pfam" id="PF00534">
    <property type="entry name" value="Glycos_transf_1"/>
    <property type="match status" value="1"/>
</dbReference>
<dbReference type="RefSeq" id="WP_231809045.1">
    <property type="nucleotide sequence ID" value="NZ_JAJOZH010000153.1"/>
</dbReference>
<dbReference type="EMBL" id="JAJOZI010000101">
    <property type="protein sequence ID" value="MCD7040370.1"/>
    <property type="molecule type" value="Genomic_DNA"/>
</dbReference>
<feature type="domain" description="Glycosyltransferase subfamily 4-like N-terminal" evidence="2">
    <location>
        <begin position="22"/>
        <end position="171"/>
    </location>
</feature>
<accession>A0ABS8QXB8</accession>
<proteinExistence type="predicted"/>
<evidence type="ECO:0000313" key="4">
    <source>
        <dbReference type="Proteomes" id="UP001154922"/>
    </source>
</evidence>
<gene>
    <name evidence="3" type="ORF">LRQ20_18855</name>
</gene>
<keyword evidence="3" id="KW-0328">Glycosyltransferase</keyword>
<evidence type="ECO:0000259" key="1">
    <source>
        <dbReference type="Pfam" id="PF00534"/>
    </source>
</evidence>